<dbReference type="EMBL" id="DSVI01000006">
    <property type="protein sequence ID" value="HGT47394.1"/>
    <property type="molecule type" value="Genomic_DNA"/>
</dbReference>
<name>A0A832G0U3_9BACT</name>
<dbReference type="AlphaFoldDB" id="A0A832G0U3"/>
<dbReference type="Pfam" id="PF13280">
    <property type="entry name" value="WYL"/>
    <property type="match status" value="1"/>
</dbReference>
<protein>
    <submittedName>
        <fullName evidence="2">WYL domain-containing protein</fullName>
    </submittedName>
</protein>
<reference evidence="2" key="1">
    <citation type="journal article" date="2020" name="mSystems">
        <title>Genome- and Community-Level Interaction Insights into Carbon Utilization and Element Cycling Functions of Hydrothermarchaeota in Hydrothermal Sediment.</title>
        <authorList>
            <person name="Zhou Z."/>
            <person name="Liu Y."/>
            <person name="Xu W."/>
            <person name="Pan J."/>
            <person name="Luo Z.H."/>
            <person name="Li M."/>
        </authorList>
    </citation>
    <scope>NUCLEOTIDE SEQUENCE [LARGE SCALE GENOMIC DNA]</scope>
    <source>
        <strain evidence="2">SpSt-500</strain>
    </source>
</reference>
<dbReference type="InterPro" id="IPR026881">
    <property type="entry name" value="WYL_dom"/>
</dbReference>
<dbReference type="InterPro" id="IPR051534">
    <property type="entry name" value="CBASS_pafABC_assoc_protein"/>
</dbReference>
<dbReference type="PROSITE" id="PS52050">
    <property type="entry name" value="WYL"/>
    <property type="match status" value="1"/>
</dbReference>
<feature type="domain" description="WYL" evidence="1">
    <location>
        <begin position="113"/>
        <end position="174"/>
    </location>
</feature>
<dbReference type="PANTHER" id="PTHR34580">
    <property type="match status" value="1"/>
</dbReference>
<proteinExistence type="predicted"/>
<evidence type="ECO:0000259" key="1">
    <source>
        <dbReference type="Pfam" id="PF13280"/>
    </source>
</evidence>
<gene>
    <name evidence="2" type="ORF">ENS56_05130</name>
</gene>
<dbReference type="PANTHER" id="PTHR34580:SF1">
    <property type="entry name" value="PROTEIN PAFC"/>
    <property type="match status" value="1"/>
</dbReference>
<organism evidence="2">
    <name type="scientific">Ignavibacterium album</name>
    <dbReference type="NCBI Taxonomy" id="591197"/>
    <lineage>
        <taxon>Bacteria</taxon>
        <taxon>Pseudomonadati</taxon>
        <taxon>Ignavibacteriota</taxon>
        <taxon>Ignavibacteria</taxon>
        <taxon>Ignavibacteriales</taxon>
        <taxon>Ignavibacteriaceae</taxon>
        <taxon>Ignavibacterium</taxon>
    </lineage>
</organism>
<accession>A0A832G0U3</accession>
<comment type="caution">
    <text evidence="2">The sequence shown here is derived from an EMBL/GenBank/DDBJ whole genome shotgun (WGS) entry which is preliminary data.</text>
</comment>
<evidence type="ECO:0000313" key="2">
    <source>
        <dbReference type="EMBL" id="HGT47394.1"/>
    </source>
</evidence>
<sequence length="273" mass="32416">MKNIHPPDTIRNIELLARLLNYEKITKQKAAELFNVEEVTISRALQFFRSLGIEAFGRKSGIKIFNKPRKDDLISFASHYVSLKLNSDYFKNSIKAYSKIDPNFFSKIVLFSKAVKENIITIIEYQRLTDNKTNQYVLKPFSLIENNNNWILHAVKEDENILKTFYLSRIKTLKLSEKKFNREIISENKNDIKEIVLKFVPEVERELIYKIWFNDFEIEKQADGFIILKTQQQINNKLAAWCISWWDAIEILEPKELKQYIIEMYDCFRKSNP</sequence>